<keyword evidence="3" id="KW-1133">Transmembrane helix</keyword>
<dbReference type="PANTHER" id="PTHR30576:SF10">
    <property type="entry name" value="SLL5057 PROTEIN"/>
    <property type="match status" value="1"/>
</dbReference>
<dbReference type="Proteomes" id="UP000327011">
    <property type="component" value="Unassembled WGS sequence"/>
</dbReference>
<feature type="region of interest" description="Disordered" evidence="2">
    <location>
        <begin position="25"/>
        <end position="45"/>
    </location>
</feature>
<sequence length="243" mass="26609">MASGALPVVWVIVLAVRRGLRRRRAAGVGGAEPPPPPHGGRPGLSGRRRLVKAVFDRLVAAAALVVLAPLLAAVAVAVRASGPGPALSRQRRVGRDGAEFTILRFRTTHRRAEARRVELTGDARGELFRVRRDPRVTPLGALLRRYSIDELPQLVNVLRGDMSLVGPRPPLPEEVARHGDGVRGRPALRPGMTGLWQVSGRPDLSWEESVRLDLRYVENWSLTLDLRILWRTWAAVARGAGAY</sequence>
<accession>A0A5J5JY94</accession>
<keyword evidence="3" id="KW-0472">Membrane</keyword>
<name>A0A5J5JY94_9ACTN</name>
<dbReference type="InterPro" id="IPR003362">
    <property type="entry name" value="Bact_transf"/>
</dbReference>
<evidence type="ECO:0000256" key="1">
    <source>
        <dbReference type="ARBA" id="ARBA00006464"/>
    </source>
</evidence>
<evidence type="ECO:0000259" key="4">
    <source>
        <dbReference type="Pfam" id="PF02397"/>
    </source>
</evidence>
<feature type="domain" description="Bacterial sugar transferase" evidence="4">
    <location>
        <begin position="52"/>
        <end position="237"/>
    </location>
</feature>
<comment type="caution">
    <text evidence="5">The sequence shown here is derived from an EMBL/GenBank/DDBJ whole genome shotgun (WGS) entry which is preliminary data.</text>
</comment>
<gene>
    <name evidence="5" type="ORF">F5972_28125</name>
</gene>
<proteinExistence type="inferred from homology"/>
<evidence type="ECO:0000313" key="5">
    <source>
        <dbReference type="EMBL" id="KAA9375340.1"/>
    </source>
</evidence>
<keyword evidence="5" id="KW-0808">Transferase</keyword>
<evidence type="ECO:0000256" key="3">
    <source>
        <dbReference type="SAM" id="Phobius"/>
    </source>
</evidence>
<dbReference type="PANTHER" id="PTHR30576">
    <property type="entry name" value="COLANIC BIOSYNTHESIS UDP-GLUCOSE LIPID CARRIER TRANSFERASE"/>
    <property type="match status" value="1"/>
</dbReference>
<evidence type="ECO:0000313" key="6">
    <source>
        <dbReference type="Proteomes" id="UP000327011"/>
    </source>
</evidence>
<feature type="transmembrane region" description="Helical" evidence="3">
    <location>
        <begin position="58"/>
        <end position="82"/>
    </location>
</feature>
<dbReference type="GO" id="GO:0016780">
    <property type="term" value="F:phosphotransferase activity, for other substituted phosphate groups"/>
    <property type="evidence" value="ECO:0007669"/>
    <property type="project" value="TreeGrafter"/>
</dbReference>
<reference evidence="5 6" key="1">
    <citation type="submission" date="2019-09" db="EMBL/GenBank/DDBJ databases">
        <title>Screening of Novel Bioactive Compounds from Soil-Associated.</title>
        <authorList>
            <person name="Gong X."/>
        </authorList>
    </citation>
    <scope>NUCLEOTIDE SEQUENCE [LARGE SCALE GENOMIC DNA]</scope>
    <source>
        <strain evidence="5 6">Gxj-6</strain>
    </source>
</reference>
<keyword evidence="6" id="KW-1185">Reference proteome</keyword>
<evidence type="ECO:0000256" key="2">
    <source>
        <dbReference type="SAM" id="MobiDB-lite"/>
    </source>
</evidence>
<organism evidence="5 6">
    <name type="scientific">Microbispora cellulosiformans</name>
    <dbReference type="NCBI Taxonomy" id="2614688"/>
    <lineage>
        <taxon>Bacteria</taxon>
        <taxon>Bacillati</taxon>
        <taxon>Actinomycetota</taxon>
        <taxon>Actinomycetes</taxon>
        <taxon>Streptosporangiales</taxon>
        <taxon>Streptosporangiaceae</taxon>
        <taxon>Microbispora</taxon>
    </lineage>
</organism>
<comment type="similarity">
    <text evidence="1">Belongs to the bacterial sugar transferase family.</text>
</comment>
<dbReference type="AlphaFoldDB" id="A0A5J5JY94"/>
<dbReference type="EMBL" id="VYTZ01000012">
    <property type="protein sequence ID" value="KAA9375340.1"/>
    <property type="molecule type" value="Genomic_DNA"/>
</dbReference>
<dbReference type="Pfam" id="PF02397">
    <property type="entry name" value="Bac_transf"/>
    <property type="match status" value="1"/>
</dbReference>
<protein>
    <submittedName>
        <fullName evidence="5">Sugar transferase</fullName>
    </submittedName>
</protein>
<keyword evidence="3" id="KW-0812">Transmembrane</keyword>